<keyword evidence="4 7" id="KW-1133">Transmembrane helix</keyword>
<evidence type="ECO:0000256" key="1">
    <source>
        <dbReference type="ARBA" id="ARBA00004141"/>
    </source>
</evidence>
<feature type="transmembrane region" description="Helical" evidence="7">
    <location>
        <begin position="77"/>
        <end position="98"/>
    </location>
</feature>
<dbReference type="PANTHER" id="PTHR11819">
    <property type="entry name" value="SOLUTE CARRIER FAMILY 5"/>
    <property type="match status" value="1"/>
</dbReference>
<evidence type="ECO:0000256" key="3">
    <source>
        <dbReference type="ARBA" id="ARBA00022692"/>
    </source>
</evidence>
<feature type="transmembrane region" description="Helical" evidence="7">
    <location>
        <begin position="40"/>
        <end position="57"/>
    </location>
</feature>
<comment type="similarity">
    <text evidence="2 6">Belongs to the sodium:solute symporter (SSF) (TC 2.A.21) family.</text>
</comment>
<evidence type="ECO:0000313" key="9">
    <source>
        <dbReference type="Proteomes" id="UP001596091"/>
    </source>
</evidence>
<feature type="transmembrane region" description="Helical" evidence="7">
    <location>
        <begin position="180"/>
        <end position="201"/>
    </location>
</feature>
<keyword evidence="3 7" id="KW-0812">Transmembrane</keyword>
<protein>
    <submittedName>
        <fullName evidence="8">Sodium:solute symporter family protein</fullName>
    </submittedName>
</protein>
<evidence type="ECO:0000313" key="8">
    <source>
        <dbReference type="EMBL" id="MFC5862014.1"/>
    </source>
</evidence>
<feature type="transmembrane region" description="Helical" evidence="7">
    <location>
        <begin position="314"/>
        <end position="341"/>
    </location>
</feature>
<proteinExistence type="inferred from homology"/>
<evidence type="ECO:0000256" key="4">
    <source>
        <dbReference type="ARBA" id="ARBA00022989"/>
    </source>
</evidence>
<dbReference type="PROSITE" id="PS50283">
    <property type="entry name" value="NA_SOLUT_SYMP_3"/>
    <property type="match status" value="1"/>
</dbReference>
<feature type="transmembrane region" description="Helical" evidence="7">
    <location>
        <begin position="463"/>
        <end position="482"/>
    </location>
</feature>
<keyword evidence="5 7" id="KW-0472">Membrane</keyword>
<comment type="caution">
    <text evidence="8">The sequence shown here is derived from an EMBL/GenBank/DDBJ whole genome shotgun (WGS) entry which is preliminary data.</text>
</comment>
<feature type="transmembrane region" description="Helical" evidence="7">
    <location>
        <begin position="213"/>
        <end position="232"/>
    </location>
</feature>
<dbReference type="Proteomes" id="UP001596091">
    <property type="component" value="Unassembled WGS sequence"/>
</dbReference>
<evidence type="ECO:0000256" key="6">
    <source>
        <dbReference type="RuleBase" id="RU362091"/>
    </source>
</evidence>
<organism evidence="8 9">
    <name type="scientific">Acidicapsa dinghuensis</name>
    <dbReference type="NCBI Taxonomy" id="2218256"/>
    <lineage>
        <taxon>Bacteria</taxon>
        <taxon>Pseudomonadati</taxon>
        <taxon>Acidobacteriota</taxon>
        <taxon>Terriglobia</taxon>
        <taxon>Terriglobales</taxon>
        <taxon>Acidobacteriaceae</taxon>
        <taxon>Acidicapsa</taxon>
    </lineage>
</organism>
<dbReference type="NCBIfam" id="TIGR00813">
    <property type="entry name" value="sss"/>
    <property type="match status" value="1"/>
</dbReference>
<feature type="transmembrane region" description="Helical" evidence="7">
    <location>
        <begin position="489"/>
        <end position="510"/>
    </location>
</feature>
<sequence length="601" mass="65345">MLGLTAVSNNPAGFAFPSTDALALKTGGVPSLAHLGPLDITVIAIYFAMVIWIGFYLKKRANTSEEFFMAGREMTAWIAGLSFVSANLGSLELMGWAGSAYQYGILAAHWYWIGAIPAMLFLGMVMMPFYYVCKTHSVPGYLKLRFGQGSSTVAAVSFAFMTVLMSGVNMFSMAKVMEIVLGWNLTFSIVVSSLSVAAYVALGGLRSAIFNEVLQFVLIWGGALLVPILGLWETGGWTGLKARIATNIQQQLIPAGDYTHMWRSMGHFADNPMGVHWTGIVFGLGFAISFGYWTTDFLVVQRVLAANSLRSARLAPVIGSFFKMAVPFIVILPGLLGLVVLQNPDGTHMLLHGENYVAAHAGQGLHSYNDVLPLMMVRYLGPGLLGLGITALIAGFMSGMAGNVSAFSAVWTYDLYQPHIVKKASDQHYVAVGRWATILGVIISIVAAYSVQNAPGIMDYVQALFSFFIAPLLGAVLLGMFWTRGTKEGGFWGLLIGTLTSVGLFLWVHFDPSALRYVALSPDAKDMAENMYRALWSFGVTAIVTVVVSLATRPKAIAELDGLVYGATKLPKEEPVPFYKNEWFWTSIAIVIFLVLQVIFW</sequence>
<dbReference type="InterPro" id="IPR038377">
    <property type="entry name" value="Na/Glc_symporter_sf"/>
</dbReference>
<feature type="transmembrane region" description="Helical" evidence="7">
    <location>
        <begin position="274"/>
        <end position="293"/>
    </location>
</feature>
<dbReference type="EMBL" id="JBHSPH010000002">
    <property type="protein sequence ID" value="MFC5862014.1"/>
    <property type="molecule type" value="Genomic_DNA"/>
</dbReference>
<feature type="transmembrane region" description="Helical" evidence="7">
    <location>
        <begin position="583"/>
        <end position="600"/>
    </location>
</feature>
<evidence type="ECO:0000256" key="2">
    <source>
        <dbReference type="ARBA" id="ARBA00006434"/>
    </source>
</evidence>
<reference evidence="9" key="1">
    <citation type="journal article" date="2019" name="Int. J. Syst. Evol. Microbiol.">
        <title>The Global Catalogue of Microorganisms (GCM) 10K type strain sequencing project: providing services to taxonomists for standard genome sequencing and annotation.</title>
        <authorList>
            <consortium name="The Broad Institute Genomics Platform"/>
            <consortium name="The Broad Institute Genome Sequencing Center for Infectious Disease"/>
            <person name="Wu L."/>
            <person name="Ma J."/>
        </authorList>
    </citation>
    <scope>NUCLEOTIDE SEQUENCE [LARGE SCALE GENOMIC DNA]</scope>
    <source>
        <strain evidence="9">JCM 4087</strain>
    </source>
</reference>
<feature type="transmembrane region" description="Helical" evidence="7">
    <location>
        <begin position="110"/>
        <end position="132"/>
    </location>
</feature>
<keyword evidence="9" id="KW-1185">Reference proteome</keyword>
<dbReference type="Pfam" id="PF00474">
    <property type="entry name" value="SSF"/>
    <property type="match status" value="1"/>
</dbReference>
<dbReference type="CDD" id="cd11478">
    <property type="entry name" value="SLC5sbd_u2"/>
    <property type="match status" value="1"/>
</dbReference>
<dbReference type="InterPro" id="IPR001734">
    <property type="entry name" value="Na/solute_symporter"/>
</dbReference>
<feature type="transmembrane region" description="Helical" evidence="7">
    <location>
        <begin position="432"/>
        <end position="451"/>
    </location>
</feature>
<evidence type="ECO:0000256" key="7">
    <source>
        <dbReference type="SAM" id="Phobius"/>
    </source>
</evidence>
<evidence type="ECO:0000256" key="5">
    <source>
        <dbReference type="ARBA" id="ARBA00023136"/>
    </source>
</evidence>
<dbReference type="Gene3D" id="1.20.1730.10">
    <property type="entry name" value="Sodium/glucose cotransporter"/>
    <property type="match status" value="1"/>
</dbReference>
<name>A0ABW1EDC6_9BACT</name>
<dbReference type="PANTHER" id="PTHR11819:SF195">
    <property type="entry name" value="SODIUM_GLUCOSE COTRANSPORTER 4"/>
    <property type="match status" value="1"/>
</dbReference>
<comment type="subcellular location">
    <subcellularLocation>
        <location evidence="1">Membrane</location>
        <topology evidence="1">Multi-pass membrane protein</topology>
    </subcellularLocation>
</comment>
<dbReference type="PROSITE" id="PS00456">
    <property type="entry name" value="NA_SOLUT_SYMP_1"/>
    <property type="match status" value="1"/>
</dbReference>
<accession>A0ABW1EDC6</accession>
<dbReference type="RefSeq" id="WP_263337992.1">
    <property type="nucleotide sequence ID" value="NZ_JAGSYH010000004.1"/>
</dbReference>
<gene>
    <name evidence="8" type="ORF">ACFPT7_06895</name>
</gene>
<feature type="transmembrane region" description="Helical" evidence="7">
    <location>
        <begin position="530"/>
        <end position="551"/>
    </location>
</feature>
<dbReference type="InterPro" id="IPR018212">
    <property type="entry name" value="Na/solute_symporter_CS"/>
</dbReference>
<feature type="transmembrane region" description="Helical" evidence="7">
    <location>
        <begin position="384"/>
        <end position="411"/>
    </location>
</feature>
<feature type="transmembrane region" description="Helical" evidence="7">
    <location>
        <begin position="153"/>
        <end position="174"/>
    </location>
</feature>